<dbReference type="SUPFAM" id="SSF53335">
    <property type="entry name" value="S-adenosyl-L-methionine-dependent methyltransferases"/>
    <property type="match status" value="1"/>
</dbReference>
<dbReference type="AlphaFoldDB" id="A0A1Y2FLE7"/>
<dbReference type="PANTHER" id="PTHR44942">
    <property type="entry name" value="METHYLTRANSF_11 DOMAIN-CONTAINING PROTEIN"/>
    <property type="match status" value="1"/>
</dbReference>
<dbReference type="InterPro" id="IPR013216">
    <property type="entry name" value="Methyltransf_11"/>
</dbReference>
<dbReference type="InterPro" id="IPR051052">
    <property type="entry name" value="Diverse_substrate_MTase"/>
</dbReference>
<reference evidence="5 6" key="1">
    <citation type="submission" date="2016-07" db="EMBL/GenBank/DDBJ databases">
        <title>Pervasive Adenine N6-methylation of Active Genes in Fungi.</title>
        <authorList>
            <consortium name="DOE Joint Genome Institute"/>
            <person name="Mondo S.J."/>
            <person name="Dannebaum R.O."/>
            <person name="Kuo R.C."/>
            <person name="Labutti K."/>
            <person name="Haridas S."/>
            <person name="Kuo A."/>
            <person name="Salamov A."/>
            <person name="Ahrendt S.R."/>
            <person name="Lipzen A."/>
            <person name="Sullivan W."/>
            <person name="Andreopoulos W.B."/>
            <person name="Clum A."/>
            <person name="Lindquist E."/>
            <person name="Daum C."/>
            <person name="Ramamoorthy G.K."/>
            <person name="Gryganskyi A."/>
            <person name="Culley D."/>
            <person name="Magnuson J.K."/>
            <person name="James T.Y."/>
            <person name="O'Malley M.A."/>
            <person name="Stajich J.E."/>
            <person name="Spatafora J.W."/>
            <person name="Visel A."/>
            <person name="Grigoriev I.V."/>
        </authorList>
    </citation>
    <scope>NUCLEOTIDE SEQUENCE [LARGE SCALE GENOMIC DNA]</scope>
    <source>
        <strain evidence="5 6">62-1032</strain>
    </source>
</reference>
<evidence type="ECO:0000313" key="6">
    <source>
        <dbReference type="Proteomes" id="UP000193467"/>
    </source>
</evidence>
<dbReference type="GO" id="GO:0032259">
    <property type="term" value="P:methylation"/>
    <property type="evidence" value="ECO:0007669"/>
    <property type="project" value="UniProtKB-KW"/>
</dbReference>
<protein>
    <submittedName>
        <fullName evidence="5">S-adenosyl-L-methionine-dependent methyltransferase</fullName>
    </submittedName>
</protein>
<dbReference type="CDD" id="cd02440">
    <property type="entry name" value="AdoMet_MTases"/>
    <property type="match status" value="1"/>
</dbReference>
<keyword evidence="6" id="KW-1185">Reference proteome</keyword>
<dbReference type="InterPro" id="IPR029063">
    <property type="entry name" value="SAM-dependent_MTases_sf"/>
</dbReference>
<dbReference type="STRING" id="106004.A0A1Y2FLE7"/>
<name>A0A1Y2FLE7_9BASI</name>
<dbReference type="OrthoDB" id="10027013at2759"/>
<proteinExistence type="inferred from homology"/>
<dbReference type="PANTHER" id="PTHR44942:SF4">
    <property type="entry name" value="METHYLTRANSFERASE TYPE 11 DOMAIN-CONTAINING PROTEIN"/>
    <property type="match status" value="1"/>
</dbReference>
<dbReference type="Pfam" id="PF08241">
    <property type="entry name" value="Methyltransf_11"/>
    <property type="match status" value="1"/>
</dbReference>
<evidence type="ECO:0000256" key="2">
    <source>
        <dbReference type="ARBA" id="ARBA00022603"/>
    </source>
</evidence>
<comment type="caution">
    <text evidence="5">The sequence shown here is derived from an EMBL/GenBank/DDBJ whole genome shotgun (WGS) entry which is preliminary data.</text>
</comment>
<evidence type="ECO:0000256" key="3">
    <source>
        <dbReference type="ARBA" id="ARBA00022679"/>
    </source>
</evidence>
<evidence type="ECO:0000313" key="5">
    <source>
        <dbReference type="EMBL" id="ORY84174.1"/>
    </source>
</evidence>
<dbReference type="Gene3D" id="3.40.50.150">
    <property type="entry name" value="Vaccinia Virus protein VP39"/>
    <property type="match status" value="1"/>
</dbReference>
<organism evidence="5 6">
    <name type="scientific">Leucosporidium creatinivorum</name>
    <dbReference type="NCBI Taxonomy" id="106004"/>
    <lineage>
        <taxon>Eukaryota</taxon>
        <taxon>Fungi</taxon>
        <taxon>Dikarya</taxon>
        <taxon>Basidiomycota</taxon>
        <taxon>Pucciniomycotina</taxon>
        <taxon>Microbotryomycetes</taxon>
        <taxon>Leucosporidiales</taxon>
        <taxon>Leucosporidium</taxon>
    </lineage>
</organism>
<accession>A0A1Y2FLE7</accession>
<keyword evidence="2 5" id="KW-0489">Methyltransferase</keyword>
<sequence>MSTFAKKSFDAVAYAASRPSYPPALYQHVLSYAPPAADGKGLLLDLGCGPGLSTFAFVPLFERVLGLDPSEGMVRAARGVLEQRVEKGEIDLQGGKREARFEQGKGEDLHGIVEDASVDLVVAGQAAHWFDPPKVYSELRRVLKPGGAFAFWGYGEFFFPNLPELNKLIPAYSAGTLGPYWQQPGRSIVESLLTPFPFPSPSSSTSGPDFDPTTFHRSFFLRSGGSPPSLSTPDPPSTTTSVDPLLLTHQWSLKDIEAYLRTWSSASTYKDEHPGEEDVVSAMVERLREGGLKDDEKVEVGWEMGVVMGRLGK</sequence>
<dbReference type="EMBL" id="MCGR01000018">
    <property type="protein sequence ID" value="ORY84174.1"/>
    <property type="molecule type" value="Genomic_DNA"/>
</dbReference>
<feature type="domain" description="Methyltransferase type 11" evidence="4">
    <location>
        <begin position="44"/>
        <end position="151"/>
    </location>
</feature>
<evidence type="ECO:0000259" key="4">
    <source>
        <dbReference type="Pfam" id="PF08241"/>
    </source>
</evidence>
<gene>
    <name evidence="5" type="ORF">BCR35DRAFT_303259</name>
</gene>
<dbReference type="InParanoid" id="A0A1Y2FLE7"/>
<dbReference type="GO" id="GO:0008757">
    <property type="term" value="F:S-adenosylmethionine-dependent methyltransferase activity"/>
    <property type="evidence" value="ECO:0007669"/>
    <property type="project" value="InterPro"/>
</dbReference>
<comment type="similarity">
    <text evidence="1">Belongs to the methyltransferase superfamily.</text>
</comment>
<evidence type="ECO:0000256" key="1">
    <source>
        <dbReference type="ARBA" id="ARBA00008361"/>
    </source>
</evidence>
<dbReference type="Proteomes" id="UP000193467">
    <property type="component" value="Unassembled WGS sequence"/>
</dbReference>
<keyword evidence="3 5" id="KW-0808">Transferase</keyword>